<evidence type="ECO:0000256" key="2">
    <source>
        <dbReference type="ARBA" id="ARBA00023027"/>
    </source>
</evidence>
<keyword evidence="6" id="KW-1185">Reference proteome</keyword>
<dbReference type="Proteomes" id="UP000013201">
    <property type="component" value="Unassembled WGS sequence"/>
</dbReference>
<dbReference type="AlphaFoldDB" id="N1MUD9"/>
<dbReference type="SUPFAM" id="SSF51735">
    <property type="entry name" value="NAD(P)-binding Rossmann-fold domains"/>
    <property type="match status" value="1"/>
</dbReference>
<dbReference type="PANTHER" id="PTHR22981:SF7">
    <property type="entry name" value="3-HYDROXYISOBUTYRATE DEHYDROGENASE, MITOCHONDRIAL"/>
    <property type="match status" value="1"/>
</dbReference>
<reference evidence="6" key="2">
    <citation type="submission" date="2013-04" db="EMBL/GenBank/DDBJ databases">
        <title>Bisphenol A degrading Sphingobium sp. strain BiD32.</title>
        <authorList>
            <person name="Nielsen J.L."/>
            <person name="Zhou N.A."/>
            <person name="Kjeldal H."/>
        </authorList>
    </citation>
    <scope>NUCLEOTIDE SEQUENCE [LARGE SCALE GENOMIC DNA]</scope>
    <source>
        <strain evidence="6">BiD32</strain>
    </source>
</reference>
<dbReference type="InterPro" id="IPR013328">
    <property type="entry name" value="6PGD_dom2"/>
</dbReference>
<dbReference type="GO" id="GO:0016616">
    <property type="term" value="F:oxidoreductase activity, acting on the CH-OH group of donors, NAD or NADP as acceptor"/>
    <property type="evidence" value="ECO:0007669"/>
    <property type="project" value="TreeGrafter"/>
</dbReference>
<evidence type="ECO:0000313" key="6">
    <source>
        <dbReference type="Proteomes" id="UP000013201"/>
    </source>
</evidence>
<accession>N1MUD9</accession>
<dbReference type="InterPro" id="IPR029154">
    <property type="entry name" value="HIBADH-like_NADP-bd"/>
</dbReference>
<comment type="caution">
    <text evidence="5">The sequence shown here is derived from an EMBL/GenBank/DDBJ whole genome shotgun (WGS) entry which is preliminary data.</text>
</comment>
<sequence length="228" mass="23558">MLPNSAIVQSVVLEDAEPLADSLADAVLIDMSSSAPTSTRMIGQRLAQRGLTMIDAPVSGGVQRATTGTLTIMAGGETQHVARVEPILATLGSVIFATGPLGSGHAMKALNNFMSAAGLTAACEALRVGQQFGLDPGQMVDILNLSTGRNNSTENKIKPFVLSGSYAGGFSLALMAKDLAVAADLADAMGLASPLAHATAELWSQARDALPRGADHTEIDRFLSSLKR</sequence>
<dbReference type="Pfam" id="PF14833">
    <property type="entry name" value="NAD_binding_11"/>
    <property type="match status" value="1"/>
</dbReference>
<dbReference type="InterPro" id="IPR008927">
    <property type="entry name" value="6-PGluconate_DH-like_C_sf"/>
</dbReference>
<evidence type="ECO:0000259" key="3">
    <source>
        <dbReference type="Pfam" id="PF03446"/>
    </source>
</evidence>
<dbReference type="InterPro" id="IPR006115">
    <property type="entry name" value="6PGDH_NADP-bd"/>
</dbReference>
<feature type="domain" description="3-hydroxyisobutyrate dehydrogenase-like NAD-binding" evidence="4">
    <location>
        <begin position="102"/>
        <end position="221"/>
    </location>
</feature>
<dbReference type="SUPFAM" id="SSF48179">
    <property type="entry name" value="6-phosphogluconate dehydrogenase C-terminal domain-like"/>
    <property type="match status" value="1"/>
</dbReference>
<dbReference type="PANTHER" id="PTHR22981">
    <property type="entry name" value="3-HYDROXYISOBUTYRATE DEHYDROGENASE-RELATED"/>
    <property type="match status" value="1"/>
</dbReference>
<dbReference type="InterPro" id="IPR036291">
    <property type="entry name" value="NAD(P)-bd_dom_sf"/>
</dbReference>
<evidence type="ECO:0000313" key="5">
    <source>
        <dbReference type="EMBL" id="CCW18983.1"/>
    </source>
</evidence>
<keyword evidence="2" id="KW-0520">NAD</keyword>
<name>N1MUD9_9SPHN</name>
<gene>
    <name evidence="5" type="ORF">EBBID32_33410</name>
</gene>
<dbReference type="EMBL" id="CAVK010000162">
    <property type="protein sequence ID" value="CCW18983.1"/>
    <property type="molecule type" value="Genomic_DNA"/>
</dbReference>
<dbReference type="Gene3D" id="3.40.50.720">
    <property type="entry name" value="NAD(P)-binding Rossmann-like Domain"/>
    <property type="match status" value="1"/>
</dbReference>
<organism evidence="5 6">
    <name type="scientific">Sphingobium indicum BiD32</name>
    <dbReference type="NCBI Taxonomy" id="1301087"/>
    <lineage>
        <taxon>Bacteria</taxon>
        <taxon>Pseudomonadati</taxon>
        <taxon>Pseudomonadota</taxon>
        <taxon>Alphaproteobacteria</taxon>
        <taxon>Sphingomonadales</taxon>
        <taxon>Sphingomonadaceae</taxon>
        <taxon>Sphingobium</taxon>
    </lineage>
</organism>
<dbReference type="GO" id="GO:0050661">
    <property type="term" value="F:NADP binding"/>
    <property type="evidence" value="ECO:0007669"/>
    <property type="project" value="InterPro"/>
</dbReference>
<reference evidence="5 6" key="1">
    <citation type="submission" date="2013-03" db="EMBL/GenBank/DDBJ databases">
        <authorList>
            <person name="Le V."/>
        </authorList>
    </citation>
    <scope>NUCLEOTIDE SEQUENCE [LARGE SCALE GENOMIC DNA]</scope>
    <source>
        <strain evidence="5 6">BiD32</strain>
    </source>
</reference>
<feature type="domain" description="6-phosphogluconate dehydrogenase NADP-binding" evidence="3">
    <location>
        <begin position="1"/>
        <end position="99"/>
    </location>
</feature>
<dbReference type="GO" id="GO:0051287">
    <property type="term" value="F:NAD binding"/>
    <property type="evidence" value="ECO:0007669"/>
    <property type="project" value="InterPro"/>
</dbReference>
<keyword evidence="1" id="KW-0560">Oxidoreductase</keyword>
<dbReference type="Gene3D" id="1.10.1040.10">
    <property type="entry name" value="N-(1-d-carboxylethyl)-l-norvaline Dehydrogenase, domain 2"/>
    <property type="match status" value="1"/>
</dbReference>
<proteinExistence type="predicted"/>
<dbReference type="Pfam" id="PF03446">
    <property type="entry name" value="NAD_binding_2"/>
    <property type="match status" value="1"/>
</dbReference>
<protein>
    <submittedName>
        <fullName evidence="5">Probable 6-phosphogluconate dehydrogenase protein</fullName>
    </submittedName>
</protein>
<evidence type="ECO:0000256" key="1">
    <source>
        <dbReference type="ARBA" id="ARBA00023002"/>
    </source>
</evidence>
<evidence type="ECO:0000259" key="4">
    <source>
        <dbReference type="Pfam" id="PF14833"/>
    </source>
</evidence>